<reference evidence="2 3" key="1">
    <citation type="submission" date="2024-07" db="EMBL/GenBank/DDBJ databases">
        <title>Chromosome-level genome assembly of the water stick insect Ranatra chinensis (Heteroptera: Nepidae).</title>
        <authorList>
            <person name="Liu X."/>
        </authorList>
    </citation>
    <scope>NUCLEOTIDE SEQUENCE [LARGE SCALE GENOMIC DNA]</scope>
    <source>
        <strain evidence="2">Cailab_2021Rc</strain>
        <tissue evidence="2">Muscle</tissue>
    </source>
</reference>
<dbReference type="Proteomes" id="UP001558652">
    <property type="component" value="Unassembled WGS sequence"/>
</dbReference>
<accession>A0ABD0ZE53</accession>
<keyword evidence="3" id="KW-1185">Reference proteome</keyword>
<feature type="coiled-coil region" evidence="1">
    <location>
        <begin position="393"/>
        <end position="476"/>
    </location>
</feature>
<evidence type="ECO:0000313" key="3">
    <source>
        <dbReference type="Proteomes" id="UP001558652"/>
    </source>
</evidence>
<protein>
    <submittedName>
        <fullName evidence="2">Uncharacterized protein</fullName>
    </submittedName>
</protein>
<comment type="caution">
    <text evidence="2">The sequence shown here is derived from an EMBL/GenBank/DDBJ whole genome shotgun (WGS) entry which is preliminary data.</text>
</comment>
<sequence>MDNEKLNVSLLDQKKILEEEIAKLRKDLSCVRSALELCESEKSISLGRVKVATSDLSEMKEMVKSKAELLKSTKEDLEELQGEKALLSSELNALKVGPIGNIQRGNSLFAEVDDKRLQVTEKLESMKNKYTQSKKKLALKDVENEKLKDLVSLANSLKLRQESPQIITVSDKDLTQLQWIHAVVNSARDEANKLRAELDEKSTQSLSDANQLCVIQQDLRKLKARSMKDKALINELKMQMESFKSSQIIIEESSEKDKDGVEAIKENSQHHPKGIRFADDVKKEDTDTRKKCSKRIPKPQSYPKIFISSNSSTPLQVIQEPKENIIDRDMEVDQEDPLTNQDLQNIYEMNKIDALQKTVEEDRKHAKQKILQLQSTIETFSVPVSEENYKAEFDAANDELSLLITEVADLKEMLADANSAVERSKSEKLVVLEQLKELDNELSETKDILKSQNEMIQSTKEALQDLEVEKAFILNEISTLKAGCVNDVNGVNSLFAEVNVKRQSVTDKLEAICNKYSEVKKKLTEKETENEKLKAENACLLRTKQEDDKINEMQLGKLLDSYQTRIDELTKLVHSLELRPEIPQVITVSDDDLSQLHWIDAVVENSRAEARKLRTELQEKSAKRLVETDQLFLLQLELRNRKTQKIRDVALIEELTRELESMNSTKKALAK</sequence>
<feature type="coiled-coil region" evidence="1">
    <location>
        <begin position="509"/>
        <end position="579"/>
    </location>
</feature>
<feature type="coiled-coil region" evidence="1">
    <location>
        <begin position="60"/>
        <end position="97"/>
    </location>
</feature>
<keyword evidence="1" id="KW-0175">Coiled coil</keyword>
<feature type="coiled-coil region" evidence="1">
    <location>
        <begin position="7"/>
        <end position="34"/>
    </location>
</feature>
<proteinExistence type="predicted"/>
<dbReference type="AlphaFoldDB" id="A0ABD0ZE53"/>
<name>A0ABD0ZE53_9HEMI</name>
<organism evidence="2 3">
    <name type="scientific">Ranatra chinensis</name>
    <dbReference type="NCBI Taxonomy" id="642074"/>
    <lineage>
        <taxon>Eukaryota</taxon>
        <taxon>Metazoa</taxon>
        <taxon>Ecdysozoa</taxon>
        <taxon>Arthropoda</taxon>
        <taxon>Hexapoda</taxon>
        <taxon>Insecta</taxon>
        <taxon>Pterygota</taxon>
        <taxon>Neoptera</taxon>
        <taxon>Paraneoptera</taxon>
        <taxon>Hemiptera</taxon>
        <taxon>Heteroptera</taxon>
        <taxon>Panheteroptera</taxon>
        <taxon>Nepomorpha</taxon>
        <taxon>Nepidae</taxon>
        <taxon>Ranatrinae</taxon>
        <taxon>Ranatra</taxon>
    </lineage>
</organism>
<evidence type="ECO:0000313" key="2">
    <source>
        <dbReference type="EMBL" id="KAL1139088.1"/>
    </source>
</evidence>
<evidence type="ECO:0000256" key="1">
    <source>
        <dbReference type="SAM" id="Coils"/>
    </source>
</evidence>
<gene>
    <name evidence="2" type="ORF">AAG570_009149</name>
</gene>
<dbReference type="EMBL" id="JBFDAA010000003">
    <property type="protein sequence ID" value="KAL1139088.1"/>
    <property type="molecule type" value="Genomic_DNA"/>
</dbReference>